<protein>
    <recommendedName>
        <fullName evidence="1">Putative tail fiber protein gp53-like C-terminal domain-containing protein</fullName>
    </recommendedName>
</protein>
<reference evidence="2" key="1">
    <citation type="submission" date="2022-01" db="EMBL/GenBank/DDBJ databases">
        <authorList>
            <person name="Criscuolo A."/>
        </authorList>
    </citation>
    <scope>NUCLEOTIDE SEQUENCE</scope>
    <source>
        <strain evidence="2">CIP111893</strain>
    </source>
</reference>
<feature type="domain" description="Putative tail fiber protein gp53-like C-terminal" evidence="1">
    <location>
        <begin position="194"/>
        <end position="265"/>
    </location>
</feature>
<evidence type="ECO:0000313" key="3">
    <source>
        <dbReference type="Proteomes" id="UP000838686"/>
    </source>
</evidence>
<proteinExistence type="predicted"/>
<dbReference type="InterPro" id="IPR054075">
    <property type="entry name" value="Gp53-like_C"/>
</dbReference>
<keyword evidence="3" id="KW-1185">Reference proteome</keyword>
<evidence type="ECO:0000313" key="2">
    <source>
        <dbReference type="EMBL" id="CAH1212338.1"/>
    </source>
</evidence>
<organism evidence="2 3">
    <name type="scientific">Paenibacillus plantiphilus</name>
    <dbReference type="NCBI Taxonomy" id="2905650"/>
    <lineage>
        <taxon>Bacteria</taxon>
        <taxon>Bacillati</taxon>
        <taxon>Bacillota</taxon>
        <taxon>Bacilli</taxon>
        <taxon>Bacillales</taxon>
        <taxon>Paenibacillaceae</taxon>
        <taxon>Paenibacillus</taxon>
    </lineage>
</organism>
<gene>
    <name evidence="2" type="ORF">PAECIP111893_03522</name>
</gene>
<comment type="caution">
    <text evidence="2">The sequence shown here is derived from an EMBL/GenBank/DDBJ whole genome shotgun (WGS) entry which is preliminary data.</text>
</comment>
<dbReference type="EMBL" id="CAKMMF010000020">
    <property type="protein sequence ID" value="CAH1212338.1"/>
    <property type="molecule type" value="Genomic_DNA"/>
</dbReference>
<dbReference type="RefSeq" id="WP_236343882.1">
    <property type="nucleotide sequence ID" value="NZ_CAKMMF010000020.1"/>
</dbReference>
<accession>A0ABN8GUS0</accession>
<sequence length="265" mass="28370">METLPSGMKKYEANDNATVENFNANADLLDEKLSELDEHVSAADGHGATSAATAGRIALRDANGRFKVGAPSAADDVATKGYVDTEDANMAKTNIDNHFSASQSVGGTLTAEMVYAVRAGLPLQVLWNTLDNVALRSSVNAGFYNLQNVPTNNIAGGFYNDLLKIPVDGSEMYTGAGHKVWHEGNAPSSTWYQRFPDGKILQYTNVNSASGGYVTFPVVFNELQAILITLNANGYAYYTDATNFGFNVHHTGGGVRNLSYLAIGR</sequence>
<name>A0ABN8GUS0_9BACL</name>
<dbReference type="Pfam" id="PF21882">
    <property type="entry name" value="Gp53-like_C"/>
    <property type="match status" value="1"/>
</dbReference>
<dbReference type="Proteomes" id="UP000838686">
    <property type="component" value="Unassembled WGS sequence"/>
</dbReference>
<evidence type="ECO:0000259" key="1">
    <source>
        <dbReference type="Pfam" id="PF21882"/>
    </source>
</evidence>